<organism evidence="4 5">
    <name type="scientific">Candida boidinii</name>
    <name type="common">Yeast</name>
    <dbReference type="NCBI Taxonomy" id="5477"/>
    <lineage>
        <taxon>Eukaryota</taxon>
        <taxon>Fungi</taxon>
        <taxon>Dikarya</taxon>
        <taxon>Ascomycota</taxon>
        <taxon>Saccharomycotina</taxon>
        <taxon>Pichiomycetes</taxon>
        <taxon>Pichiales</taxon>
        <taxon>Pichiaceae</taxon>
        <taxon>Ogataea</taxon>
        <taxon>Ogataea/Candida clade</taxon>
    </lineage>
</organism>
<evidence type="ECO:0000256" key="3">
    <source>
        <dbReference type="ARBA" id="ARBA00023274"/>
    </source>
</evidence>
<proteinExistence type="inferred from homology"/>
<dbReference type="SUPFAM" id="SSF56047">
    <property type="entry name" value="Ribosomal protein S8"/>
    <property type="match status" value="1"/>
</dbReference>
<keyword evidence="2" id="KW-0689">Ribosomal protein</keyword>
<dbReference type="Proteomes" id="UP001165120">
    <property type="component" value="Unassembled WGS sequence"/>
</dbReference>
<dbReference type="AlphaFoldDB" id="A0A9W6WJR4"/>
<sequence>MSLVNLANVCSHLQNCTMAKLPMAKVPYTKLHLQIALGLYKEGFIGSVQRGSIAGPDISSVEVTFDNIATRRLWLGLKYRNNRPVISKFSLISKPCRRVYCDHNELKMFASGKKVRFVQPIQPGEVVFVRSKQNDVFNLHEAVARQVDGELLCRIR</sequence>
<dbReference type="InterPro" id="IPR000630">
    <property type="entry name" value="Ribosomal_uS8"/>
</dbReference>
<comment type="caution">
    <text evidence="4">The sequence shown here is derived from an EMBL/GenBank/DDBJ whole genome shotgun (WGS) entry which is preliminary data.</text>
</comment>
<accession>A0A9W6WJR4</accession>
<dbReference type="GO" id="GO:1990904">
    <property type="term" value="C:ribonucleoprotein complex"/>
    <property type="evidence" value="ECO:0007669"/>
    <property type="project" value="UniProtKB-KW"/>
</dbReference>
<dbReference type="GO" id="GO:0005840">
    <property type="term" value="C:ribosome"/>
    <property type="evidence" value="ECO:0007669"/>
    <property type="project" value="UniProtKB-KW"/>
</dbReference>
<dbReference type="EMBL" id="BSXN01002843">
    <property type="protein sequence ID" value="GME77787.1"/>
    <property type="molecule type" value="Genomic_DNA"/>
</dbReference>
<dbReference type="Gene3D" id="3.30.1370.30">
    <property type="match status" value="1"/>
</dbReference>
<dbReference type="Pfam" id="PF00410">
    <property type="entry name" value="Ribosomal_S8"/>
    <property type="match status" value="1"/>
</dbReference>
<keyword evidence="3" id="KW-0687">Ribonucleoprotein</keyword>
<dbReference type="InterPro" id="IPR035987">
    <property type="entry name" value="Ribosomal_uS8_sf"/>
</dbReference>
<comment type="similarity">
    <text evidence="1">Belongs to the universal ribosomal protein uS8 family.</text>
</comment>
<evidence type="ECO:0000313" key="5">
    <source>
        <dbReference type="Proteomes" id="UP001165120"/>
    </source>
</evidence>
<dbReference type="GO" id="GO:0003735">
    <property type="term" value="F:structural constituent of ribosome"/>
    <property type="evidence" value="ECO:0007669"/>
    <property type="project" value="InterPro"/>
</dbReference>
<evidence type="ECO:0000313" key="4">
    <source>
        <dbReference type="EMBL" id="GME77787.1"/>
    </source>
</evidence>
<keyword evidence="5" id="KW-1185">Reference proteome</keyword>
<evidence type="ECO:0000256" key="1">
    <source>
        <dbReference type="ARBA" id="ARBA00006471"/>
    </source>
</evidence>
<gene>
    <name evidence="4" type="ORF">Cboi02_000563700</name>
</gene>
<protein>
    <submittedName>
        <fullName evidence="4">Unnamed protein product</fullName>
    </submittedName>
</protein>
<reference evidence="4" key="1">
    <citation type="submission" date="2023-04" db="EMBL/GenBank/DDBJ databases">
        <title>Candida boidinii NBRC 10035.</title>
        <authorList>
            <person name="Ichikawa N."/>
            <person name="Sato H."/>
            <person name="Tonouchi N."/>
        </authorList>
    </citation>
    <scope>NUCLEOTIDE SEQUENCE</scope>
    <source>
        <strain evidence="4">NBRC 10035</strain>
    </source>
</reference>
<dbReference type="GO" id="GO:0006412">
    <property type="term" value="P:translation"/>
    <property type="evidence" value="ECO:0007669"/>
    <property type="project" value="InterPro"/>
</dbReference>
<dbReference type="Gene3D" id="3.30.1490.10">
    <property type="match status" value="1"/>
</dbReference>
<name>A0A9W6WJR4_CANBO</name>
<dbReference type="FunFam" id="3.30.1370.30:FF:000006">
    <property type="entry name" value="40S ribosomal protein S8"/>
    <property type="match status" value="1"/>
</dbReference>
<evidence type="ECO:0000256" key="2">
    <source>
        <dbReference type="ARBA" id="ARBA00022980"/>
    </source>
</evidence>